<dbReference type="RefSeq" id="WP_088075496.1">
    <property type="nucleotide sequence ID" value="NZ_JAHQCR010000034.1"/>
</dbReference>
<proteinExistence type="predicted"/>
<protein>
    <recommendedName>
        <fullName evidence="3">DOD-type homing endonuclease domain-containing protein</fullName>
    </recommendedName>
</protein>
<dbReference type="SUPFAM" id="SSF55608">
    <property type="entry name" value="Homing endonucleases"/>
    <property type="match status" value="2"/>
</dbReference>
<comment type="caution">
    <text evidence="1">The sequence shown here is derived from an EMBL/GenBank/DDBJ whole genome shotgun (WGS) entry which is preliminary data.</text>
</comment>
<name>A0ABS6JRZ7_9BACI</name>
<evidence type="ECO:0008006" key="3">
    <source>
        <dbReference type="Google" id="ProtNLM"/>
    </source>
</evidence>
<dbReference type="InterPro" id="IPR027434">
    <property type="entry name" value="Homing_endonucl"/>
</dbReference>
<dbReference type="Gene3D" id="3.10.28.10">
    <property type="entry name" value="Homing endonucleases"/>
    <property type="match status" value="1"/>
</dbReference>
<reference evidence="1 2" key="1">
    <citation type="submission" date="2021-06" db="EMBL/GenBank/DDBJ databases">
        <title>Bacillus sp. RD4P76, an endophyte from a halophyte.</title>
        <authorList>
            <person name="Sun J.-Q."/>
        </authorList>
    </citation>
    <scope>NUCLEOTIDE SEQUENCE [LARGE SCALE GENOMIC DNA]</scope>
    <source>
        <strain evidence="1 2">JCM 17098</strain>
    </source>
</reference>
<keyword evidence="2" id="KW-1185">Reference proteome</keyword>
<accession>A0ABS6JRZ7</accession>
<dbReference type="EMBL" id="JAHQCR010000034">
    <property type="protein sequence ID" value="MBU9721344.1"/>
    <property type="molecule type" value="Genomic_DNA"/>
</dbReference>
<evidence type="ECO:0000313" key="1">
    <source>
        <dbReference type="EMBL" id="MBU9721344.1"/>
    </source>
</evidence>
<gene>
    <name evidence="1" type="ORF">KS407_07770</name>
</gene>
<dbReference type="Proteomes" id="UP000790580">
    <property type="component" value="Unassembled WGS sequence"/>
</dbReference>
<sequence>MPLTAEQIDEIRAQSFLNHIDKVWIKENYNVSVRTADRIIKRLGLIHAKQRTIQVIKGYLSGDSTRKLAKTYNMSAQNVRQHLRVRGIKLREARNMYQANFNYFSKIDSEEKAYFSGFVYADGCLTRKGTLTITVSKKDRDILEKFKKAMEAEHPIRHHVAKTRVGDFEVTSFDVTSPILEKDLQKIGVVPCKTLKITFPKNLKKSLYKPFIRGYLDGDGTFGLYKNEQYSLDLEGTVSFLESVREIIQKEVDVPATAKLYGAHKSKNIQRLQLRGKHQVMSVLEWLYQDSKIHLDRKYNRFLKMYNIKK</sequence>
<organism evidence="1 2">
    <name type="scientific">Evansella alkalicola</name>
    <dbReference type="NCBI Taxonomy" id="745819"/>
    <lineage>
        <taxon>Bacteria</taxon>
        <taxon>Bacillati</taxon>
        <taxon>Bacillota</taxon>
        <taxon>Bacilli</taxon>
        <taxon>Bacillales</taxon>
        <taxon>Bacillaceae</taxon>
        <taxon>Evansella</taxon>
    </lineage>
</organism>
<evidence type="ECO:0000313" key="2">
    <source>
        <dbReference type="Proteomes" id="UP000790580"/>
    </source>
</evidence>